<evidence type="ECO:0000256" key="1">
    <source>
        <dbReference type="SAM" id="Phobius"/>
    </source>
</evidence>
<feature type="transmembrane region" description="Helical" evidence="1">
    <location>
        <begin position="77"/>
        <end position="95"/>
    </location>
</feature>
<keyword evidence="1" id="KW-0812">Transmembrane</keyword>
<dbReference type="Pfam" id="PF19728">
    <property type="entry name" value="DUF6220"/>
    <property type="match status" value="1"/>
</dbReference>
<evidence type="ECO:0000313" key="2">
    <source>
        <dbReference type="EMBL" id="MFC5465174.1"/>
    </source>
</evidence>
<feature type="transmembrane region" description="Helical" evidence="1">
    <location>
        <begin position="52"/>
        <end position="70"/>
    </location>
</feature>
<feature type="transmembrane region" description="Helical" evidence="1">
    <location>
        <begin position="101"/>
        <end position="123"/>
    </location>
</feature>
<proteinExistence type="predicted"/>
<sequence length="137" mass="15743">MNKHMVSKGNQFGRIIYFILLSVFFLTVVTQFFLAGLAIFVDPINWSRHTTLIHLVGFNIPLFLLLFAFIGKLPRWAYWNIFGLLVGVFGMYFTANITASIRWLGALHPVLAILLFIISYQGIKKTIKLMFIKKGEE</sequence>
<dbReference type="RefSeq" id="WP_382351144.1">
    <property type="nucleotide sequence ID" value="NZ_JBHSMC010000014.1"/>
</dbReference>
<name>A0ABW0LHB5_9BACI</name>
<feature type="transmembrane region" description="Helical" evidence="1">
    <location>
        <begin position="12"/>
        <end position="40"/>
    </location>
</feature>
<reference evidence="3" key="1">
    <citation type="journal article" date="2019" name="Int. J. Syst. Evol. Microbiol.">
        <title>The Global Catalogue of Microorganisms (GCM) 10K type strain sequencing project: providing services to taxonomists for standard genome sequencing and annotation.</title>
        <authorList>
            <consortium name="The Broad Institute Genomics Platform"/>
            <consortium name="The Broad Institute Genome Sequencing Center for Infectious Disease"/>
            <person name="Wu L."/>
            <person name="Ma J."/>
        </authorList>
    </citation>
    <scope>NUCLEOTIDE SEQUENCE [LARGE SCALE GENOMIC DNA]</scope>
    <source>
        <strain evidence="3">CGMCC 1.12237</strain>
    </source>
</reference>
<keyword evidence="3" id="KW-1185">Reference proteome</keyword>
<organism evidence="2 3">
    <name type="scientific">Lederbergia graminis</name>
    <dbReference type="NCBI Taxonomy" id="735518"/>
    <lineage>
        <taxon>Bacteria</taxon>
        <taxon>Bacillati</taxon>
        <taxon>Bacillota</taxon>
        <taxon>Bacilli</taxon>
        <taxon>Bacillales</taxon>
        <taxon>Bacillaceae</taxon>
        <taxon>Lederbergia</taxon>
    </lineage>
</organism>
<gene>
    <name evidence="2" type="ORF">ACFPM4_10485</name>
</gene>
<dbReference type="EMBL" id="JBHSMC010000014">
    <property type="protein sequence ID" value="MFC5465174.1"/>
    <property type="molecule type" value="Genomic_DNA"/>
</dbReference>
<evidence type="ECO:0000313" key="3">
    <source>
        <dbReference type="Proteomes" id="UP001596147"/>
    </source>
</evidence>
<protein>
    <submittedName>
        <fullName evidence="2">DUF6220 domain-containing protein</fullName>
    </submittedName>
</protein>
<keyword evidence="1" id="KW-1133">Transmembrane helix</keyword>
<accession>A0ABW0LHB5</accession>
<dbReference type="InterPro" id="IPR046192">
    <property type="entry name" value="DUF6220"/>
</dbReference>
<comment type="caution">
    <text evidence="2">The sequence shown here is derived from an EMBL/GenBank/DDBJ whole genome shotgun (WGS) entry which is preliminary data.</text>
</comment>
<dbReference type="Proteomes" id="UP001596147">
    <property type="component" value="Unassembled WGS sequence"/>
</dbReference>
<keyword evidence="1" id="KW-0472">Membrane</keyword>